<keyword evidence="3" id="KW-1185">Reference proteome</keyword>
<evidence type="ECO:0000313" key="2">
    <source>
        <dbReference type="EMBL" id="KAL0953031.1"/>
    </source>
</evidence>
<feature type="region of interest" description="Disordered" evidence="1">
    <location>
        <begin position="127"/>
        <end position="212"/>
    </location>
</feature>
<sequence>MGGVLAATSQQPPALIKLFPEAWQPSRRSGEMTDPAFWPPGEGAPAGFELAMTVFHELFHLPTLFATPLNDEGGLDSYGLDDAQRLDRIARLWNVENYVWYAFLVVRRGTLFLEPCTVYPPSPPQIQTNTFLKRSPVQPPSVGSPALVPGGVPPPAAAGGQQPSGPSTSTSQDLTSSHGPNSRAQPNPNGGWSPLQPVPESEAAVDEKTCGRVTIKEVNPLVAANSKA</sequence>
<feature type="compositionally biased region" description="Low complexity" evidence="1">
    <location>
        <begin position="140"/>
        <end position="150"/>
    </location>
</feature>
<accession>A0ABR3JBV9</accession>
<feature type="compositionally biased region" description="Low complexity" evidence="1">
    <location>
        <begin position="157"/>
        <end position="172"/>
    </location>
</feature>
<organism evidence="2 3">
    <name type="scientific">Hohenbuehelia grisea</name>
    <dbReference type="NCBI Taxonomy" id="104357"/>
    <lineage>
        <taxon>Eukaryota</taxon>
        <taxon>Fungi</taxon>
        <taxon>Dikarya</taxon>
        <taxon>Basidiomycota</taxon>
        <taxon>Agaricomycotina</taxon>
        <taxon>Agaricomycetes</taxon>
        <taxon>Agaricomycetidae</taxon>
        <taxon>Agaricales</taxon>
        <taxon>Pleurotineae</taxon>
        <taxon>Pleurotaceae</taxon>
        <taxon>Hohenbuehelia</taxon>
    </lineage>
</organism>
<comment type="caution">
    <text evidence="2">The sequence shown here is derived from an EMBL/GenBank/DDBJ whole genome shotgun (WGS) entry which is preliminary data.</text>
</comment>
<dbReference type="SUPFAM" id="SSF55486">
    <property type="entry name" value="Metalloproteases ('zincins'), catalytic domain"/>
    <property type="match status" value="1"/>
</dbReference>
<protein>
    <submittedName>
        <fullName evidence="2">Uncharacterized protein</fullName>
    </submittedName>
</protein>
<evidence type="ECO:0000256" key="1">
    <source>
        <dbReference type="SAM" id="MobiDB-lite"/>
    </source>
</evidence>
<dbReference type="InterPro" id="IPR024079">
    <property type="entry name" value="MetalloPept_cat_dom_sf"/>
</dbReference>
<dbReference type="Gene3D" id="3.40.390.10">
    <property type="entry name" value="Collagenase (Catalytic Domain)"/>
    <property type="match status" value="1"/>
</dbReference>
<reference evidence="3" key="1">
    <citation type="submission" date="2024-06" db="EMBL/GenBank/DDBJ databases">
        <title>Multi-omics analyses provide insights into the biosynthesis of the anticancer antibiotic pleurotin in Hohenbuehelia grisea.</title>
        <authorList>
            <person name="Weaver J.A."/>
            <person name="Alberti F."/>
        </authorList>
    </citation>
    <scope>NUCLEOTIDE SEQUENCE [LARGE SCALE GENOMIC DNA]</scope>
    <source>
        <strain evidence="3">T-177</strain>
    </source>
</reference>
<gene>
    <name evidence="2" type="ORF">HGRIS_007233</name>
</gene>
<evidence type="ECO:0000313" key="3">
    <source>
        <dbReference type="Proteomes" id="UP001556367"/>
    </source>
</evidence>
<dbReference type="EMBL" id="JASNQZ010000010">
    <property type="protein sequence ID" value="KAL0953031.1"/>
    <property type="molecule type" value="Genomic_DNA"/>
</dbReference>
<name>A0ABR3JBV9_9AGAR</name>
<feature type="compositionally biased region" description="Polar residues" evidence="1">
    <location>
        <begin position="173"/>
        <end position="190"/>
    </location>
</feature>
<dbReference type="Proteomes" id="UP001556367">
    <property type="component" value="Unassembled WGS sequence"/>
</dbReference>
<proteinExistence type="predicted"/>